<proteinExistence type="predicted"/>
<evidence type="ECO:0000313" key="2">
    <source>
        <dbReference type="EMBL" id="KAK4023639.1"/>
    </source>
</evidence>
<keyword evidence="3" id="KW-1185">Reference proteome</keyword>
<sequence length="123" mass="13879">MENISLLTTPIEREQFALPSLPSVYGPRNDVIAADDTTGTHHKRRIDTVAQVCTSRSLQAWQQHGRPHSELLRSQRDSEGGSTLGGPLRYDADRTLIFWVQCQQLLEDPMRKLRLAGNSKLLN</sequence>
<dbReference type="Proteomes" id="UP001234178">
    <property type="component" value="Unassembled WGS sequence"/>
</dbReference>
<gene>
    <name evidence="2" type="ORF">OUZ56_009039</name>
</gene>
<dbReference type="EMBL" id="JAOYFB010000037">
    <property type="protein sequence ID" value="KAK4023639.1"/>
    <property type="molecule type" value="Genomic_DNA"/>
</dbReference>
<name>A0ABR0AEU0_9CRUS</name>
<accession>A0ABR0AEU0</accession>
<organism evidence="2 3">
    <name type="scientific">Daphnia magna</name>
    <dbReference type="NCBI Taxonomy" id="35525"/>
    <lineage>
        <taxon>Eukaryota</taxon>
        <taxon>Metazoa</taxon>
        <taxon>Ecdysozoa</taxon>
        <taxon>Arthropoda</taxon>
        <taxon>Crustacea</taxon>
        <taxon>Branchiopoda</taxon>
        <taxon>Diplostraca</taxon>
        <taxon>Cladocera</taxon>
        <taxon>Anomopoda</taxon>
        <taxon>Daphniidae</taxon>
        <taxon>Daphnia</taxon>
    </lineage>
</organism>
<comment type="caution">
    <text evidence="2">The sequence shown here is derived from an EMBL/GenBank/DDBJ whole genome shotgun (WGS) entry which is preliminary data.</text>
</comment>
<feature type="region of interest" description="Disordered" evidence="1">
    <location>
        <begin position="64"/>
        <end position="87"/>
    </location>
</feature>
<evidence type="ECO:0000313" key="3">
    <source>
        <dbReference type="Proteomes" id="UP001234178"/>
    </source>
</evidence>
<protein>
    <submittedName>
        <fullName evidence="2">Uncharacterized protein</fullName>
    </submittedName>
</protein>
<reference evidence="2 3" key="1">
    <citation type="journal article" date="2023" name="Nucleic Acids Res.">
        <title>The hologenome of Daphnia magna reveals possible DNA methylation and microbiome-mediated evolution of the host genome.</title>
        <authorList>
            <person name="Chaturvedi A."/>
            <person name="Li X."/>
            <person name="Dhandapani V."/>
            <person name="Marshall H."/>
            <person name="Kissane S."/>
            <person name="Cuenca-Cambronero M."/>
            <person name="Asole G."/>
            <person name="Calvet F."/>
            <person name="Ruiz-Romero M."/>
            <person name="Marangio P."/>
            <person name="Guigo R."/>
            <person name="Rago D."/>
            <person name="Mirbahai L."/>
            <person name="Eastwood N."/>
            <person name="Colbourne J.K."/>
            <person name="Zhou J."/>
            <person name="Mallon E."/>
            <person name="Orsini L."/>
        </authorList>
    </citation>
    <scope>NUCLEOTIDE SEQUENCE [LARGE SCALE GENOMIC DNA]</scope>
    <source>
        <strain evidence="2">LRV0_1</strain>
    </source>
</reference>
<feature type="compositionally biased region" description="Basic and acidic residues" evidence="1">
    <location>
        <begin position="67"/>
        <end position="79"/>
    </location>
</feature>
<evidence type="ECO:0000256" key="1">
    <source>
        <dbReference type="SAM" id="MobiDB-lite"/>
    </source>
</evidence>